<feature type="transmembrane region" description="Helical" evidence="1">
    <location>
        <begin position="119"/>
        <end position="136"/>
    </location>
</feature>
<dbReference type="GO" id="GO:0016020">
    <property type="term" value="C:membrane"/>
    <property type="evidence" value="ECO:0007669"/>
    <property type="project" value="InterPro"/>
</dbReference>
<keyword evidence="1" id="KW-0472">Membrane</keyword>
<organism evidence="3">
    <name type="scientific">marine metagenome</name>
    <dbReference type="NCBI Taxonomy" id="408172"/>
    <lineage>
        <taxon>unclassified sequences</taxon>
        <taxon>metagenomes</taxon>
        <taxon>ecological metagenomes</taxon>
    </lineage>
</organism>
<feature type="transmembrane region" description="Helical" evidence="1">
    <location>
        <begin position="34"/>
        <end position="51"/>
    </location>
</feature>
<feature type="transmembrane region" description="Helical" evidence="1">
    <location>
        <begin position="181"/>
        <end position="200"/>
    </location>
</feature>
<dbReference type="Gene3D" id="1.10.3730.20">
    <property type="match status" value="1"/>
</dbReference>
<dbReference type="InterPro" id="IPR000620">
    <property type="entry name" value="EamA_dom"/>
</dbReference>
<evidence type="ECO:0000259" key="2">
    <source>
        <dbReference type="Pfam" id="PF00892"/>
    </source>
</evidence>
<protein>
    <recommendedName>
        <fullName evidence="2">EamA domain-containing protein</fullName>
    </recommendedName>
</protein>
<reference evidence="3" key="1">
    <citation type="submission" date="2018-05" db="EMBL/GenBank/DDBJ databases">
        <authorList>
            <person name="Lanie J.A."/>
            <person name="Ng W.-L."/>
            <person name="Kazmierczak K.M."/>
            <person name="Andrzejewski T.M."/>
            <person name="Davidsen T.M."/>
            <person name="Wayne K.J."/>
            <person name="Tettelin H."/>
            <person name="Glass J.I."/>
            <person name="Rusch D."/>
            <person name="Podicherti R."/>
            <person name="Tsui H.-C.T."/>
            <person name="Winkler M.E."/>
        </authorList>
    </citation>
    <scope>NUCLEOTIDE SEQUENCE</scope>
</reference>
<feature type="transmembrane region" description="Helical" evidence="1">
    <location>
        <begin position="95"/>
        <end position="113"/>
    </location>
</feature>
<dbReference type="EMBL" id="UINC01120984">
    <property type="protein sequence ID" value="SVC95822.1"/>
    <property type="molecule type" value="Genomic_DNA"/>
</dbReference>
<feature type="transmembrane region" description="Helical" evidence="1">
    <location>
        <begin position="148"/>
        <end position="169"/>
    </location>
</feature>
<feature type="transmembrane region" description="Helical" evidence="1">
    <location>
        <begin position="212"/>
        <end position="233"/>
    </location>
</feature>
<keyword evidence="1" id="KW-1133">Transmembrane helix</keyword>
<feature type="domain" description="EamA" evidence="2">
    <location>
        <begin position="3"/>
        <end position="136"/>
    </location>
</feature>
<evidence type="ECO:0000256" key="1">
    <source>
        <dbReference type="SAM" id="Phobius"/>
    </source>
</evidence>
<dbReference type="InterPro" id="IPR037185">
    <property type="entry name" value="EmrE-like"/>
</dbReference>
<feature type="transmembrane region" description="Helical" evidence="1">
    <location>
        <begin position="6"/>
        <end position="22"/>
    </location>
</feature>
<evidence type="ECO:0000313" key="3">
    <source>
        <dbReference type="EMBL" id="SVC95822.1"/>
    </source>
</evidence>
<proteinExistence type="predicted"/>
<dbReference type="AlphaFoldDB" id="A0A382RF05"/>
<dbReference type="SUPFAM" id="SSF103481">
    <property type="entry name" value="Multidrug resistance efflux transporter EmrE"/>
    <property type="match status" value="1"/>
</dbReference>
<feature type="transmembrane region" description="Helical" evidence="1">
    <location>
        <begin position="63"/>
        <end position="83"/>
    </location>
</feature>
<sequence>MSYGVGFALLCLLLTGCNDVLFKRYSIGGHSRGMLIFGVGLIWTLAQWSLAQIQDTPIEFNNVTLIFGLMAGAFVTLSNLLLLESLRHIEVSLGATIYRLNTIGVILLSFVFLNEPFGWFKGFGILIGLIAVLFLYQGEISSSNQKQLLLYVGVAVVASFFRAAFGVSTKAGFLEGADRNSMLLIISSSWIVGGAVYALWRERRFRITWEKTRFICLSSFLVVGVSNFLMLALQHGEASTVIPIANMSFVIAL</sequence>
<gene>
    <name evidence="3" type="ORF">METZ01_LOCUS348676</name>
</gene>
<dbReference type="Pfam" id="PF00892">
    <property type="entry name" value="EamA"/>
    <property type="match status" value="1"/>
</dbReference>
<name>A0A382RF05_9ZZZZ</name>
<feature type="non-terminal residue" evidence="3">
    <location>
        <position position="253"/>
    </location>
</feature>
<keyword evidence="1" id="KW-0812">Transmembrane</keyword>
<accession>A0A382RF05</accession>